<organism evidence="2 3">
    <name type="scientific">Marinilactibacillus psychrotolerans</name>
    <dbReference type="NCBI Taxonomy" id="191770"/>
    <lineage>
        <taxon>Bacteria</taxon>
        <taxon>Bacillati</taxon>
        <taxon>Bacillota</taxon>
        <taxon>Bacilli</taxon>
        <taxon>Lactobacillales</taxon>
        <taxon>Carnobacteriaceae</taxon>
        <taxon>Marinilactibacillus</taxon>
    </lineage>
</organism>
<sequence length="211" mass="23288">MKKKIALLSLSSLLLVACGEQNTKANSTDQPEIEELENQLAEANKRIEELESELEGANTNQESSESENKGDQQAFGLNEEMVIGDETTDAISLKVTEVTNNISAFPDYMQNLTDEYDLNKAIAVTIEYSNLAYGATFAPSTHDFQIFNASDGAPFERISQQSGGDEVTEGRSGTTQIYFYYPEGIDNVDEVEIDYSNQGNYIGTFNTEVTK</sequence>
<comment type="caution">
    <text evidence="2">The sequence shown here is derived from an EMBL/GenBank/DDBJ whole genome shotgun (WGS) entry which is preliminary data.</text>
</comment>
<reference evidence="2 3" key="1">
    <citation type="submission" date="2019-05" db="EMBL/GenBank/DDBJ databases">
        <title>The metagenome of a microbial culture collection derived from dairy environment covers the genomic content of the human microbiome.</title>
        <authorList>
            <person name="Roder T."/>
            <person name="Wuthrich D."/>
            <person name="Sattari Z."/>
            <person name="Von Ah U."/>
            <person name="Bar C."/>
            <person name="Ronchi F."/>
            <person name="Macpherson A.J."/>
            <person name="Ganal-Vonarburg S.C."/>
            <person name="Bruggmann R."/>
            <person name="Vergeres G."/>
        </authorList>
    </citation>
    <scope>NUCLEOTIDE SEQUENCE [LARGE SCALE GENOMIC DNA]</scope>
    <source>
        <strain evidence="2 3">FAM 24235</strain>
    </source>
</reference>
<gene>
    <name evidence="2" type="ORF">FEZ48_07475</name>
</gene>
<evidence type="ECO:0008006" key="4">
    <source>
        <dbReference type="Google" id="ProtNLM"/>
    </source>
</evidence>
<dbReference type="PROSITE" id="PS51257">
    <property type="entry name" value="PROKAR_LIPOPROTEIN"/>
    <property type="match status" value="1"/>
</dbReference>
<feature type="region of interest" description="Disordered" evidence="1">
    <location>
        <begin position="52"/>
        <end position="71"/>
    </location>
</feature>
<name>A0A5R9C2Y8_9LACT</name>
<evidence type="ECO:0000256" key="1">
    <source>
        <dbReference type="SAM" id="MobiDB-lite"/>
    </source>
</evidence>
<protein>
    <recommendedName>
        <fullName evidence="4">DUF4352 domain-containing protein</fullName>
    </recommendedName>
</protein>
<dbReference type="AlphaFoldDB" id="A0A5R9C2Y8"/>
<evidence type="ECO:0000313" key="2">
    <source>
        <dbReference type="EMBL" id="TLQ07085.1"/>
    </source>
</evidence>
<dbReference type="Proteomes" id="UP000307201">
    <property type="component" value="Unassembled WGS sequence"/>
</dbReference>
<dbReference type="RefSeq" id="WP_138471939.1">
    <property type="nucleotide sequence ID" value="NZ_VBTE01000020.1"/>
</dbReference>
<accession>A0A5R9C2Y8</accession>
<evidence type="ECO:0000313" key="3">
    <source>
        <dbReference type="Proteomes" id="UP000307201"/>
    </source>
</evidence>
<dbReference type="EMBL" id="VBTE01000020">
    <property type="protein sequence ID" value="TLQ07085.1"/>
    <property type="molecule type" value="Genomic_DNA"/>
</dbReference>
<proteinExistence type="predicted"/>